<keyword evidence="1" id="KW-0732">Signal</keyword>
<proteinExistence type="predicted"/>
<organism evidence="3 4">
    <name type="scientific">Providencia rettgeri</name>
    <dbReference type="NCBI Taxonomy" id="587"/>
    <lineage>
        <taxon>Bacteria</taxon>
        <taxon>Pseudomonadati</taxon>
        <taxon>Pseudomonadota</taxon>
        <taxon>Gammaproteobacteria</taxon>
        <taxon>Enterobacterales</taxon>
        <taxon>Morganellaceae</taxon>
        <taxon>Providencia</taxon>
    </lineage>
</organism>
<dbReference type="InterPro" id="IPR009468">
    <property type="entry name" value="DUF1090"/>
</dbReference>
<dbReference type="OrthoDB" id="6466900at2"/>
<dbReference type="AlphaFoldDB" id="A0A379FSV2"/>
<name>A0A379FSV2_PRORE</name>
<sequence length="104" mass="12001">MRKTLLVALLALFIPFSSQAGSKYYDCGKTLMSLEQQLRHASYHGNKNKVSKIRKKIHKISNKCYDSHSGATRIYDHYSRGKETSLERELDSLRRVIEALNDLK</sequence>
<feature type="signal peptide" evidence="1">
    <location>
        <begin position="1"/>
        <end position="20"/>
    </location>
</feature>
<dbReference type="Proteomes" id="UP000254208">
    <property type="component" value="Unassembled WGS sequence"/>
</dbReference>
<dbReference type="EMBL" id="JARVQW010000001">
    <property type="protein sequence ID" value="MDH2303985.1"/>
    <property type="molecule type" value="Genomic_DNA"/>
</dbReference>
<evidence type="ECO:0000313" key="3">
    <source>
        <dbReference type="EMBL" id="SUC31820.1"/>
    </source>
</evidence>
<reference evidence="2" key="2">
    <citation type="submission" date="2023-04" db="EMBL/GenBank/DDBJ databases">
        <authorList>
            <person name="Li W."/>
        </authorList>
    </citation>
    <scope>NUCLEOTIDE SEQUENCE</scope>
    <source>
        <strain evidence="2">QITACRE101</strain>
    </source>
</reference>
<dbReference type="Proteomes" id="UP001162044">
    <property type="component" value="Unassembled WGS sequence"/>
</dbReference>
<dbReference type="RefSeq" id="WP_115167415.1">
    <property type="nucleotide sequence ID" value="NZ_ABEXOA020000036.1"/>
</dbReference>
<feature type="chain" id="PRO_5043165424" evidence="1">
    <location>
        <begin position="21"/>
        <end position="104"/>
    </location>
</feature>
<dbReference type="Pfam" id="PF06476">
    <property type="entry name" value="DUF1090"/>
    <property type="match status" value="1"/>
</dbReference>
<dbReference type="GeneID" id="93673601"/>
<dbReference type="EMBL" id="UGTZ01000001">
    <property type="protein sequence ID" value="SUC31820.1"/>
    <property type="molecule type" value="Genomic_DNA"/>
</dbReference>
<reference evidence="3 4" key="1">
    <citation type="submission" date="2018-06" db="EMBL/GenBank/DDBJ databases">
        <authorList>
            <consortium name="Pathogen Informatics"/>
            <person name="Doyle S."/>
        </authorList>
    </citation>
    <scope>NUCLEOTIDE SEQUENCE [LARGE SCALE GENOMIC DNA]</scope>
    <source>
        <strain evidence="3 4">NCTC11801</strain>
    </source>
</reference>
<accession>A0A379FSV2</accession>
<gene>
    <name evidence="3" type="ORF">NCTC11801_02783</name>
    <name evidence="2" type="ORF">QDQ51_00955</name>
</gene>
<evidence type="ECO:0000313" key="4">
    <source>
        <dbReference type="Proteomes" id="UP000254208"/>
    </source>
</evidence>
<evidence type="ECO:0000256" key="1">
    <source>
        <dbReference type="SAM" id="SignalP"/>
    </source>
</evidence>
<protein>
    <submittedName>
        <fullName evidence="2">DUF1090 family protein</fullName>
    </submittedName>
    <submittedName>
        <fullName evidence="3">Protein of uncharacterized function (DUF1090)</fullName>
    </submittedName>
</protein>
<reference evidence="2" key="3">
    <citation type="submission" date="2023-10" db="EMBL/GenBank/DDBJ databases">
        <title>Analysis of Resistance Genes of Carbapenem-resistant Providencia rettgeri.</title>
        <authorList>
            <person name="Liu M."/>
        </authorList>
    </citation>
    <scope>NUCLEOTIDE SEQUENCE</scope>
    <source>
        <strain evidence="2">QITACRE101</strain>
    </source>
</reference>
<evidence type="ECO:0000313" key="2">
    <source>
        <dbReference type="EMBL" id="MDH2303985.1"/>
    </source>
</evidence>